<feature type="transmembrane region" description="Helical" evidence="7">
    <location>
        <begin position="459"/>
        <end position="480"/>
    </location>
</feature>
<comment type="similarity">
    <text evidence="2">Belongs to the major facilitator superfamily. Folate-biopterin transporter (TC 2.A.71) family.</text>
</comment>
<evidence type="ECO:0000256" key="7">
    <source>
        <dbReference type="SAM" id="Phobius"/>
    </source>
</evidence>
<sequence>MPGKKQSPWYWVPSLYFAEGIPYIIVMTLSVIMYKRLGISNTDIALYTSWLYLPWVIKPLWSPIVDILKTKRFWIVTMQLIIGAGLAGVAFTIPVESFFQYTLAFFWLLAFSSATHDIAADGFYMLGMPTGDQAFFVGIRSTFYRFAMLTGQGLLVILAGALENATGLEPVNIKVAARNEIVNDISFRPESFNRLEEEGKLYFSSIDELTIPIGNIAKSKADSISRLVEKWNIQNNFYEADEIAGRQKTESWWGMEVSRPLKTFLKNKFNSDEVQVLNSVGNIAIIPFQLSKKPAEGQNVVLNFGYEKGDASIKLLKTYRYEFNESNWDKPAFAVVQLDSKLKKTAQAAFVGRSGNIKFAWSVVLACIAALFVLFSAYHRFALPHPVSDKPNKTQGRSVIGEFLETFVSFFKKKGIGVALLFLLLYRLAESQIVKMASPFLLDAREVGGLGITTGDLGIVYGTAGIIALTIGGILGGIAASRKGLKYWLWWMAIAINLPNVSYLLLSIFTPGSLWYISAAVVVEQFGYGFGFTAYMLFMIYISEGKHKTAHFAITTGFMALGMMVPGMVSGWLQEVIGYRDFFAWVLICSIPVFFVLPFMKIDKSFGIKKDC</sequence>
<evidence type="ECO:0000256" key="1">
    <source>
        <dbReference type="ARBA" id="ARBA00004141"/>
    </source>
</evidence>
<proteinExistence type="inferred from homology"/>
<feature type="transmembrane region" description="Helical" evidence="7">
    <location>
        <begin position="515"/>
        <end position="538"/>
    </location>
</feature>
<dbReference type="PANTHER" id="PTHR12778">
    <property type="entry name" value="SOLUTE CARRIER FAMILY 33 ACETYL-COA TRANSPORTER -RELATED"/>
    <property type="match status" value="1"/>
</dbReference>
<dbReference type="InterPro" id="IPR039309">
    <property type="entry name" value="BT1"/>
</dbReference>
<reference evidence="8" key="1">
    <citation type="submission" date="2018-06" db="EMBL/GenBank/DDBJ databases">
        <authorList>
            <person name="Zhirakovskaya E."/>
        </authorList>
    </citation>
    <scope>NUCLEOTIDE SEQUENCE</scope>
</reference>
<feature type="transmembrane region" description="Helical" evidence="7">
    <location>
        <begin position="359"/>
        <end position="378"/>
    </location>
</feature>
<feature type="transmembrane region" description="Helical" evidence="7">
    <location>
        <begin position="9"/>
        <end position="32"/>
    </location>
</feature>
<evidence type="ECO:0000256" key="2">
    <source>
        <dbReference type="ARBA" id="ARBA00007015"/>
    </source>
</evidence>
<dbReference type="Pfam" id="PF03092">
    <property type="entry name" value="BT1"/>
    <property type="match status" value="1"/>
</dbReference>
<evidence type="ECO:0000313" key="8">
    <source>
        <dbReference type="EMBL" id="VAW16455.1"/>
    </source>
</evidence>
<evidence type="ECO:0000256" key="3">
    <source>
        <dbReference type="ARBA" id="ARBA00022448"/>
    </source>
</evidence>
<protein>
    <submittedName>
        <fullName evidence="8">AmpG permease</fullName>
    </submittedName>
</protein>
<feature type="transmembrane region" description="Helical" evidence="7">
    <location>
        <begin position="73"/>
        <end position="93"/>
    </location>
</feature>
<dbReference type="EMBL" id="UOEP01000062">
    <property type="protein sequence ID" value="VAW16455.1"/>
    <property type="molecule type" value="Genomic_DNA"/>
</dbReference>
<dbReference type="AlphaFoldDB" id="A0A3B0TD88"/>
<dbReference type="SUPFAM" id="SSF103473">
    <property type="entry name" value="MFS general substrate transporter"/>
    <property type="match status" value="2"/>
</dbReference>
<dbReference type="InterPro" id="IPR036259">
    <property type="entry name" value="MFS_trans_sf"/>
</dbReference>
<dbReference type="InterPro" id="IPR004752">
    <property type="entry name" value="AmpG_permease/AT-1"/>
</dbReference>
<keyword evidence="4 7" id="KW-0812">Transmembrane</keyword>
<gene>
    <name evidence="8" type="ORF">MNBD_BACTEROID01-1102</name>
</gene>
<keyword evidence="3" id="KW-0813">Transport</keyword>
<evidence type="ECO:0000256" key="4">
    <source>
        <dbReference type="ARBA" id="ARBA00022692"/>
    </source>
</evidence>
<evidence type="ECO:0000256" key="5">
    <source>
        <dbReference type="ARBA" id="ARBA00022989"/>
    </source>
</evidence>
<name>A0A3B0TD88_9ZZZZ</name>
<comment type="subcellular location">
    <subcellularLocation>
        <location evidence="1">Membrane</location>
        <topology evidence="1">Multi-pass membrane protein</topology>
    </subcellularLocation>
</comment>
<feature type="transmembrane region" description="Helical" evidence="7">
    <location>
        <begin position="99"/>
        <end position="119"/>
    </location>
</feature>
<dbReference type="Gene3D" id="1.20.1250.20">
    <property type="entry name" value="MFS general substrate transporter like domains"/>
    <property type="match status" value="1"/>
</dbReference>
<dbReference type="GO" id="GO:0016020">
    <property type="term" value="C:membrane"/>
    <property type="evidence" value="ECO:0007669"/>
    <property type="project" value="UniProtKB-SubCell"/>
</dbReference>
<organism evidence="8">
    <name type="scientific">hydrothermal vent metagenome</name>
    <dbReference type="NCBI Taxonomy" id="652676"/>
    <lineage>
        <taxon>unclassified sequences</taxon>
        <taxon>metagenomes</taxon>
        <taxon>ecological metagenomes</taxon>
    </lineage>
</organism>
<keyword evidence="6 7" id="KW-0472">Membrane</keyword>
<feature type="transmembrane region" description="Helical" evidence="7">
    <location>
        <begin position="582"/>
        <end position="600"/>
    </location>
</feature>
<evidence type="ECO:0000256" key="6">
    <source>
        <dbReference type="ARBA" id="ARBA00023136"/>
    </source>
</evidence>
<feature type="transmembrane region" description="Helical" evidence="7">
    <location>
        <begin position="487"/>
        <end position="509"/>
    </location>
</feature>
<dbReference type="PANTHER" id="PTHR12778:SF10">
    <property type="entry name" value="MAJOR FACILITATOR SUPERFAMILY DOMAIN-CONTAINING PROTEIN 3"/>
    <property type="match status" value="1"/>
</dbReference>
<keyword evidence="5 7" id="KW-1133">Transmembrane helix</keyword>
<accession>A0A3B0TD88</accession>
<feature type="transmembrane region" description="Helical" evidence="7">
    <location>
        <begin position="550"/>
        <end position="570"/>
    </location>
</feature>